<keyword evidence="2" id="KW-0813">Transport</keyword>
<feature type="domain" description="MRH" evidence="8">
    <location>
        <begin position="7"/>
        <end position="151"/>
    </location>
</feature>
<evidence type="ECO:0000256" key="7">
    <source>
        <dbReference type="ARBA" id="ARBA00023157"/>
    </source>
</evidence>
<dbReference type="GO" id="GO:0038023">
    <property type="term" value="F:signaling receptor activity"/>
    <property type="evidence" value="ECO:0007669"/>
    <property type="project" value="InterPro"/>
</dbReference>
<dbReference type="SUPFAM" id="SSF50911">
    <property type="entry name" value="Mannose 6-phosphate receptor domain"/>
    <property type="match status" value="4"/>
</dbReference>
<dbReference type="InterPro" id="IPR000479">
    <property type="entry name" value="CIMR_rpt"/>
</dbReference>
<sequence>MVATQAATCPATLQDGDELYHVNALASLGPFTTQWNDGSSTYTYKVDPCDTIASCGGDTNQAGCQVNTDAAKSKGMGKSATAVYGFDVPGGLGWNAIYTDGTPCHDGTPRSFRLTVLCDKSVTGTPVLEFDGETSHCHYEMVLRSGGEGACPADSPSPSPLPADCTTFSPEGHPDVVYEPHLLNLPGEEAYHATSEIGHYMFDLDVCGPVTCAGGDELKPVGVCQYDIDASRAFSLGTVESASFEAFDDATAGYRITYSNGEQCHDGTSRKTILAVYCSPSTVEPVLTFVAETAHCEYLFSLKANIGACPSQAPPPPPPPPPTATCPSKIVDSDAHGEFWYSPSKLASIPPFTTTATDPNSDLTYTYTLSVCHPLSHMCGDGDDYTAVCQAHDDIQFALGSSRLVYAQPMQPARSGYMLQYGGGSKCHDNTARSTRVYVMCDPTATTPELVFGGETSHCQYEFTLTAAEACPDGPPSPPAATCSDAHLPSQLAGGLVYNFHSLLTSSAEVTAYLGASQYDFEVNVCGAVDCPKRHDLSVDAGACQSWDSHGHMRGLGDVASARIVELPGNDGYTVTYTGGDSCADGTQRATIITVECMPNPDQRLHL</sequence>
<evidence type="ECO:0000256" key="3">
    <source>
        <dbReference type="ARBA" id="ARBA00022692"/>
    </source>
</evidence>
<name>A0A0L0DMG9_THETB</name>
<protein>
    <recommendedName>
        <fullName evidence="8">MRH domain-containing protein</fullName>
    </recommendedName>
</protein>
<gene>
    <name evidence="9" type="ORF">AMSG_01184</name>
</gene>
<reference evidence="9 10" key="1">
    <citation type="submission" date="2010-05" db="EMBL/GenBank/DDBJ databases">
        <title>The Genome Sequence of Thecamonas trahens ATCC 50062.</title>
        <authorList>
            <consortium name="The Broad Institute Genome Sequencing Platform"/>
            <person name="Russ C."/>
            <person name="Cuomo C."/>
            <person name="Shea T."/>
            <person name="Young S.K."/>
            <person name="Zeng Q."/>
            <person name="Koehrsen M."/>
            <person name="Haas B."/>
            <person name="Borodovsky M."/>
            <person name="Guigo R."/>
            <person name="Alvarado L."/>
            <person name="Berlin A."/>
            <person name="Bochicchio J."/>
            <person name="Borenstein D."/>
            <person name="Chapman S."/>
            <person name="Chen Z."/>
            <person name="Freedman E."/>
            <person name="Gellesch M."/>
            <person name="Goldberg J."/>
            <person name="Griggs A."/>
            <person name="Gujja S."/>
            <person name="Heilman E."/>
            <person name="Heiman D."/>
            <person name="Hepburn T."/>
            <person name="Howarth C."/>
            <person name="Jen D."/>
            <person name="Larson L."/>
            <person name="Mehta T."/>
            <person name="Park D."/>
            <person name="Pearson M."/>
            <person name="Roberts A."/>
            <person name="Saif S."/>
            <person name="Shenoy N."/>
            <person name="Sisk P."/>
            <person name="Stolte C."/>
            <person name="Sykes S."/>
            <person name="Thomson T."/>
            <person name="Walk T."/>
            <person name="White J."/>
            <person name="Yandava C."/>
            <person name="Burger G."/>
            <person name="Gray M.W."/>
            <person name="Holland P.W.H."/>
            <person name="King N."/>
            <person name="Lang F.B.F."/>
            <person name="Roger A.J."/>
            <person name="Ruiz-Trillo I."/>
            <person name="Lander E."/>
            <person name="Nusbaum C."/>
        </authorList>
    </citation>
    <scope>NUCLEOTIDE SEQUENCE [LARGE SCALE GENOMIC DNA]</scope>
    <source>
        <strain evidence="9 10">ATCC 50062</strain>
    </source>
</reference>
<evidence type="ECO:0000256" key="1">
    <source>
        <dbReference type="ARBA" id="ARBA00004308"/>
    </source>
</evidence>
<dbReference type="AlphaFoldDB" id="A0A0L0DMG9"/>
<evidence type="ECO:0000256" key="2">
    <source>
        <dbReference type="ARBA" id="ARBA00022448"/>
    </source>
</evidence>
<keyword evidence="7" id="KW-1015">Disulfide bond</keyword>
<evidence type="ECO:0000259" key="8">
    <source>
        <dbReference type="PROSITE" id="PS51914"/>
    </source>
</evidence>
<dbReference type="RefSeq" id="XP_013761794.1">
    <property type="nucleotide sequence ID" value="XM_013906340.1"/>
</dbReference>
<dbReference type="Gene3D" id="2.70.130.10">
    <property type="entry name" value="Mannose-6-phosphate receptor binding domain"/>
    <property type="match status" value="4"/>
</dbReference>
<evidence type="ECO:0000256" key="6">
    <source>
        <dbReference type="ARBA" id="ARBA00023136"/>
    </source>
</evidence>
<dbReference type="GO" id="GO:0005537">
    <property type="term" value="F:D-mannose binding"/>
    <property type="evidence" value="ECO:0007669"/>
    <property type="project" value="InterPro"/>
</dbReference>
<dbReference type="Pfam" id="PF00878">
    <property type="entry name" value="CIMR"/>
    <property type="match status" value="1"/>
</dbReference>
<dbReference type="InterPro" id="IPR009011">
    <property type="entry name" value="Man6P_isomerase_rcpt-bd_dom_sf"/>
</dbReference>
<evidence type="ECO:0000313" key="9">
    <source>
        <dbReference type="EMBL" id="KNC53470.1"/>
    </source>
</evidence>
<dbReference type="OrthoDB" id="4504960at2759"/>
<dbReference type="Proteomes" id="UP000054408">
    <property type="component" value="Unassembled WGS sequence"/>
</dbReference>
<keyword evidence="4" id="KW-0732">Signal</keyword>
<dbReference type="InterPro" id="IPR036607">
    <property type="entry name" value="PRKCSH"/>
</dbReference>
<dbReference type="GO" id="GO:0010008">
    <property type="term" value="C:endosome membrane"/>
    <property type="evidence" value="ECO:0007669"/>
    <property type="project" value="UniProtKB-SubCell"/>
</dbReference>
<dbReference type="GO" id="GO:0007041">
    <property type="term" value="P:lysosomal transport"/>
    <property type="evidence" value="ECO:0007669"/>
    <property type="project" value="InterPro"/>
</dbReference>
<dbReference type="PROSITE" id="PS51914">
    <property type="entry name" value="MRH"/>
    <property type="match status" value="4"/>
</dbReference>
<comment type="subcellular location">
    <subcellularLocation>
        <location evidence="1">Endomembrane system</location>
    </subcellularLocation>
</comment>
<feature type="domain" description="MRH" evidence="8">
    <location>
        <begin position="481"/>
        <end position="607"/>
    </location>
</feature>
<feature type="domain" description="MRH" evidence="8">
    <location>
        <begin position="163"/>
        <end position="310"/>
    </location>
</feature>
<dbReference type="Pfam" id="PF13015">
    <property type="entry name" value="PRKCSH_1"/>
    <property type="match status" value="1"/>
</dbReference>
<dbReference type="GO" id="GO:0000139">
    <property type="term" value="C:Golgi membrane"/>
    <property type="evidence" value="ECO:0007669"/>
    <property type="project" value="UniProtKB-SubCell"/>
</dbReference>
<evidence type="ECO:0000313" key="10">
    <source>
        <dbReference type="Proteomes" id="UP000054408"/>
    </source>
</evidence>
<accession>A0A0L0DMG9</accession>
<dbReference type="STRING" id="461836.A0A0L0DMG9"/>
<dbReference type="EMBL" id="GL349437">
    <property type="protein sequence ID" value="KNC53470.1"/>
    <property type="molecule type" value="Genomic_DNA"/>
</dbReference>
<dbReference type="InterPro" id="IPR044865">
    <property type="entry name" value="MRH_dom"/>
</dbReference>
<feature type="domain" description="MRH" evidence="8">
    <location>
        <begin position="324"/>
        <end position="473"/>
    </location>
</feature>
<proteinExistence type="predicted"/>
<dbReference type="SMART" id="SM01404">
    <property type="entry name" value="CIMR"/>
    <property type="match status" value="3"/>
</dbReference>
<evidence type="ECO:0000256" key="5">
    <source>
        <dbReference type="ARBA" id="ARBA00022989"/>
    </source>
</evidence>
<dbReference type="GeneID" id="25560944"/>
<keyword evidence="6" id="KW-0472">Membrane</keyword>
<keyword evidence="3" id="KW-0812">Transmembrane</keyword>
<dbReference type="PANTHER" id="PTHR15071">
    <property type="entry name" value="MANNOSE-6-PHOSPHATE RECEPTOR FAMILY MEMBER"/>
    <property type="match status" value="1"/>
</dbReference>
<dbReference type="PANTHER" id="PTHR15071:SF0">
    <property type="entry name" value="MANNOSE 6-PHOSPHATE RECEPTOR-LIKE PROTEIN 1"/>
    <property type="match status" value="1"/>
</dbReference>
<keyword evidence="10" id="KW-1185">Reference proteome</keyword>
<organism evidence="9 10">
    <name type="scientific">Thecamonas trahens ATCC 50062</name>
    <dbReference type="NCBI Taxonomy" id="461836"/>
    <lineage>
        <taxon>Eukaryota</taxon>
        <taxon>Apusozoa</taxon>
        <taxon>Apusomonadida</taxon>
        <taxon>Apusomonadidae</taxon>
        <taxon>Thecamonas</taxon>
    </lineage>
</organism>
<evidence type="ECO:0000256" key="4">
    <source>
        <dbReference type="ARBA" id="ARBA00022729"/>
    </source>
</evidence>
<keyword evidence="5" id="KW-1133">Transmembrane helix</keyword>